<evidence type="ECO:0000313" key="7">
    <source>
        <dbReference type="EMBL" id="KAL0830921.1"/>
    </source>
</evidence>
<dbReference type="Gene3D" id="1.20.1250.20">
    <property type="entry name" value="MFS general substrate transporter like domains"/>
    <property type="match status" value="1"/>
</dbReference>
<keyword evidence="2 5" id="KW-0812">Transmembrane</keyword>
<name>A0ABD0T019_LOXSC</name>
<evidence type="ECO:0000313" key="8">
    <source>
        <dbReference type="Proteomes" id="UP001549921"/>
    </source>
</evidence>
<feature type="transmembrane region" description="Helical" evidence="5">
    <location>
        <begin position="212"/>
        <end position="234"/>
    </location>
</feature>
<feature type="transmembrane region" description="Helical" evidence="5">
    <location>
        <begin position="518"/>
        <end position="536"/>
    </location>
</feature>
<organism evidence="7 8">
    <name type="scientific">Loxostege sticticalis</name>
    <name type="common">Beet webworm moth</name>
    <dbReference type="NCBI Taxonomy" id="481309"/>
    <lineage>
        <taxon>Eukaryota</taxon>
        <taxon>Metazoa</taxon>
        <taxon>Ecdysozoa</taxon>
        <taxon>Arthropoda</taxon>
        <taxon>Hexapoda</taxon>
        <taxon>Insecta</taxon>
        <taxon>Pterygota</taxon>
        <taxon>Neoptera</taxon>
        <taxon>Endopterygota</taxon>
        <taxon>Lepidoptera</taxon>
        <taxon>Glossata</taxon>
        <taxon>Ditrysia</taxon>
        <taxon>Pyraloidea</taxon>
        <taxon>Crambidae</taxon>
        <taxon>Pyraustinae</taxon>
        <taxon>Loxostege</taxon>
    </lineage>
</organism>
<protein>
    <recommendedName>
        <fullName evidence="6">Major facilitator superfamily (MFS) profile domain-containing protein</fullName>
    </recommendedName>
</protein>
<feature type="transmembrane region" description="Helical" evidence="5">
    <location>
        <begin position="246"/>
        <end position="268"/>
    </location>
</feature>
<dbReference type="PANTHER" id="PTHR24064">
    <property type="entry name" value="SOLUTE CARRIER FAMILY 22 MEMBER"/>
    <property type="match status" value="1"/>
</dbReference>
<evidence type="ECO:0000259" key="6">
    <source>
        <dbReference type="PROSITE" id="PS50850"/>
    </source>
</evidence>
<feature type="transmembrane region" description="Helical" evidence="5">
    <location>
        <begin position="400"/>
        <end position="421"/>
    </location>
</feature>
<evidence type="ECO:0000256" key="4">
    <source>
        <dbReference type="ARBA" id="ARBA00023136"/>
    </source>
</evidence>
<comment type="subcellular location">
    <subcellularLocation>
        <location evidence="1">Membrane</location>
        <topology evidence="1">Multi-pass membrane protein</topology>
    </subcellularLocation>
</comment>
<sequence>MANMKDENGIDPSNQNKVAAAKVLDFDTILKKEVGHFGWFQVRNIVLAFIAVIFLGWSNSAYIFTAARIPNRCHIPECDLEDPEFKPSWLLNAVPGASLNSFDNCQRYSNKSETAIEEGICPAAWFNQHHLQSCERHLYQNSDTIVHEFDMACNEWRRSMVGSIRNCGAVFVQIITGFISDRWGRRTALVFNVFNAAWIGILRSFSNNYMTYVILEFVSCALGGATFSCSHIILMELVSPNHRAFIGAGLNTCLSLGVMSLGLIAWSVPYWRHLLRVLHIPQLATISYLWLMSESVRWYISKGRYEDTEKALKTIARVNKKNISDEFLEILRQKVEEVKINQEENKVKRESRNEPSLIKLLFQYRPVLYRCIITPFLWIVFTLLYHGLKINAVDISGNKYVNFIAVTGAQIPGFWLSLLLLNKIGRKPVLMAFYWLCAACQILFILVSKKQYFLSLLVYMVGASCSGGILSSLYIYTAELYPTAYRHRLFAFSSMMGRFGAILAPLTPALGASMGENVPFALFAGCACAAGALVLLTPETRGVRLPDTMREAADLGKKWRPTTTIS</sequence>
<dbReference type="InterPro" id="IPR020846">
    <property type="entry name" value="MFS_dom"/>
</dbReference>
<feature type="transmembrane region" description="Helical" evidence="5">
    <location>
        <begin position="367"/>
        <end position="388"/>
    </location>
</feature>
<evidence type="ECO:0000256" key="5">
    <source>
        <dbReference type="SAM" id="Phobius"/>
    </source>
</evidence>
<feature type="transmembrane region" description="Helical" evidence="5">
    <location>
        <begin position="489"/>
        <end position="506"/>
    </location>
</feature>
<dbReference type="AlphaFoldDB" id="A0ABD0T019"/>
<dbReference type="Pfam" id="PF00083">
    <property type="entry name" value="Sugar_tr"/>
    <property type="match status" value="1"/>
</dbReference>
<reference evidence="7 8" key="1">
    <citation type="submission" date="2024-06" db="EMBL/GenBank/DDBJ databases">
        <title>A chromosome-level genome assembly of beet webworm, Loxostege sticticalis.</title>
        <authorList>
            <person name="Zhang Y."/>
        </authorList>
    </citation>
    <scope>NUCLEOTIDE SEQUENCE [LARGE SCALE GENOMIC DNA]</scope>
    <source>
        <strain evidence="7">AQ028</strain>
        <tissue evidence="7">Male pupae</tissue>
    </source>
</reference>
<evidence type="ECO:0000256" key="2">
    <source>
        <dbReference type="ARBA" id="ARBA00022692"/>
    </source>
</evidence>
<comment type="caution">
    <text evidence="7">The sequence shown here is derived from an EMBL/GenBank/DDBJ whole genome shotgun (WGS) entry which is preliminary data.</text>
</comment>
<keyword evidence="4 5" id="KW-0472">Membrane</keyword>
<evidence type="ECO:0000256" key="3">
    <source>
        <dbReference type="ARBA" id="ARBA00022989"/>
    </source>
</evidence>
<feature type="transmembrane region" description="Helical" evidence="5">
    <location>
        <begin position="453"/>
        <end position="477"/>
    </location>
</feature>
<gene>
    <name evidence="7" type="ORF">ABMA28_003003</name>
</gene>
<accession>A0ABD0T019</accession>
<dbReference type="InterPro" id="IPR036259">
    <property type="entry name" value="MFS_trans_sf"/>
</dbReference>
<keyword evidence="3 5" id="KW-1133">Transmembrane helix</keyword>
<dbReference type="InterPro" id="IPR005828">
    <property type="entry name" value="MFS_sugar_transport-like"/>
</dbReference>
<feature type="transmembrane region" description="Helical" evidence="5">
    <location>
        <begin position="45"/>
        <end position="64"/>
    </location>
</feature>
<dbReference type="Proteomes" id="UP001549921">
    <property type="component" value="Unassembled WGS sequence"/>
</dbReference>
<proteinExistence type="predicted"/>
<dbReference type="PROSITE" id="PS50850">
    <property type="entry name" value="MFS"/>
    <property type="match status" value="1"/>
</dbReference>
<feature type="domain" description="Major facilitator superfamily (MFS) profile" evidence="6">
    <location>
        <begin position="89"/>
        <end position="542"/>
    </location>
</feature>
<evidence type="ECO:0000256" key="1">
    <source>
        <dbReference type="ARBA" id="ARBA00004141"/>
    </source>
</evidence>
<dbReference type="SUPFAM" id="SSF103473">
    <property type="entry name" value="MFS general substrate transporter"/>
    <property type="match status" value="1"/>
</dbReference>
<feature type="transmembrane region" description="Helical" evidence="5">
    <location>
        <begin position="428"/>
        <end position="447"/>
    </location>
</feature>
<dbReference type="GO" id="GO:0016020">
    <property type="term" value="C:membrane"/>
    <property type="evidence" value="ECO:0007669"/>
    <property type="project" value="UniProtKB-SubCell"/>
</dbReference>
<dbReference type="EMBL" id="JBEDNZ010000013">
    <property type="protein sequence ID" value="KAL0830921.1"/>
    <property type="molecule type" value="Genomic_DNA"/>
</dbReference>